<comment type="caution">
    <text evidence="1">The sequence shown here is derived from an EMBL/GenBank/DDBJ whole genome shotgun (WGS) entry which is preliminary data.</text>
</comment>
<keyword evidence="2" id="KW-1185">Reference proteome</keyword>
<protein>
    <submittedName>
        <fullName evidence="1">Uncharacterized protein</fullName>
    </submittedName>
</protein>
<dbReference type="Proteomes" id="UP000664417">
    <property type="component" value="Unassembled WGS sequence"/>
</dbReference>
<sequence length="93" mass="10538">MSEVSDVTFSLRDQAFLKELGISCMAPGLEFMLREHEAVKNAEPELNKRAEGYQSLDLDQATLQALSEETGETVEEIRNRLSLIRDLKDPRRG</sequence>
<evidence type="ECO:0000313" key="2">
    <source>
        <dbReference type="Proteomes" id="UP000664417"/>
    </source>
</evidence>
<proteinExistence type="predicted"/>
<dbReference type="EMBL" id="JAFREP010000047">
    <property type="protein sequence ID" value="MBO1323014.1"/>
    <property type="molecule type" value="Genomic_DNA"/>
</dbReference>
<reference evidence="1" key="1">
    <citation type="submission" date="2021-03" db="EMBL/GenBank/DDBJ databases">
        <authorList>
            <person name="Wang G."/>
        </authorList>
    </citation>
    <scope>NUCLEOTIDE SEQUENCE</scope>
    <source>
        <strain evidence="1">KCTC 12899</strain>
    </source>
</reference>
<evidence type="ECO:0000313" key="1">
    <source>
        <dbReference type="EMBL" id="MBO1323014.1"/>
    </source>
</evidence>
<dbReference type="AlphaFoldDB" id="A0A8J7QFA5"/>
<accession>A0A8J7QFA5</accession>
<gene>
    <name evidence="1" type="ORF">J3U88_31400</name>
</gene>
<organism evidence="1 2">
    <name type="scientific">Acanthopleuribacter pedis</name>
    <dbReference type="NCBI Taxonomy" id="442870"/>
    <lineage>
        <taxon>Bacteria</taxon>
        <taxon>Pseudomonadati</taxon>
        <taxon>Acidobacteriota</taxon>
        <taxon>Holophagae</taxon>
        <taxon>Acanthopleuribacterales</taxon>
        <taxon>Acanthopleuribacteraceae</taxon>
        <taxon>Acanthopleuribacter</taxon>
    </lineage>
</organism>
<name>A0A8J7QFA5_9BACT</name>
<dbReference type="RefSeq" id="WP_207862986.1">
    <property type="nucleotide sequence ID" value="NZ_JAFREP010000047.1"/>
</dbReference>